<evidence type="ECO:0000256" key="2">
    <source>
        <dbReference type="ARBA" id="ARBA00008046"/>
    </source>
</evidence>
<dbReference type="OrthoDB" id="5919182at2759"/>
<proteinExistence type="inferred from homology"/>
<evidence type="ECO:0000256" key="7">
    <source>
        <dbReference type="ARBA" id="ARBA00035369"/>
    </source>
</evidence>
<protein>
    <recommendedName>
        <fullName evidence="6">Small ribosomal subunit protein mS25</fullName>
    </recommendedName>
    <alternativeName>
        <fullName evidence="7">28S ribosomal protein S25, mitochondrial</fullName>
    </alternativeName>
</protein>
<keyword evidence="4" id="KW-0496">Mitochondrion</keyword>
<dbReference type="eggNOG" id="KOG4079">
    <property type="taxonomic scope" value="Eukaryota"/>
</dbReference>
<dbReference type="EnsemblMetazoa" id="tetur03g08380.1">
    <property type="protein sequence ID" value="tetur03g08380.1"/>
    <property type="gene ID" value="tetur03g08380"/>
</dbReference>
<dbReference type="GO" id="GO:0005739">
    <property type="term" value="C:mitochondrion"/>
    <property type="evidence" value="ECO:0007669"/>
    <property type="project" value="UniProtKB-SubCell"/>
</dbReference>
<dbReference type="PANTHER" id="PTHR13274">
    <property type="entry name" value="MITOCHONDRIAL RIBOSOMAL PROTEIN S25"/>
    <property type="match status" value="1"/>
</dbReference>
<comment type="subcellular location">
    <subcellularLocation>
        <location evidence="1">Mitochondrion</location>
    </subcellularLocation>
</comment>
<dbReference type="InterPro" id="IPR036249">
    <property type="entry name" value="Thioredoxin-like_sf"/>
</dbReference>
<accession>T1K0M9</accession>
<evidence type="ECO:0000313" key="9">
    <source>
        <dbReference type="EnsemblMetazoa" id="tetur03g08380.1"/>
    </source>
</evidence>
<dbReference type="SMART" id="SM00916">
    <property type="entry name" value="L51_S25_CI-B8"/>
    <property type="match status" value="1"/>
</dbReference>
<dbReference type="STRING" id="32264.T1K0M9"/>
<dbReference type="SUPFAM" id="SSF52833">
    <property type="entry name" value="Thioredoxin-like"/>
    <property type="match status" value="1"/>
</dbReference>
<dbReference type="PANTHER" id="PTHR13274:SF2">
    <property type="entry name" value="SMALL RIBOSOMAL SUBUNIT PROTEIN MS25"/>
    <property type="match status" value="1"/>
</dbReference>
<feature type="domain" description="Ribosomal protein/NADH dehydrogenase" evidence="8">
    <location>
        <begin position="49"/>
        <end position="122"/>
    </location>
</feature>
<evidence type="ECO:0000256" key="5">
    <source>
        <dbReference type="ARBA" id="ARBA00023274"/>
    </source>
</evidence>
<dbReference type="EMBL" id="CAEY01001145">
    <property type="status" value="NOT_ANNOTATED_CDS"/>
    <property type="molecule type" value="Genomic_DNA"/>
</dbReference>
<organism evidence="9 10">
    <name type="scientific">Tetranychus urticae</name>
    <name type="common">Two-spotted spider mite</name>
    <dbReference type="NCBI Taxonomy" id="32264"/>
    <lineage>
        <taxon>Eukaryota</taxon>
        <taxon>Metazoa</taxon>
        <taxon>Ecdysozoa</taxon>
        <taxon>Arthropoda</taxon>
        <taxon>Chelicerata</taxon>
        <taxon>Arachnida</taxon>
        <taxon>Acari</taxon>
        <taxon>Acariformes</taxon>
        <taxon>Trombidiformes</taxon>
        <taxon>Prostigmata</taxon>
        <taxon>Eleutherengona</taxon>
        <taxon>Raphignathae</taxon>
        <taxon>Tetranychoidea</taxon>
        <taxon>Tetranychidae</taxon>
        <taxon>Tetranychus</taxon>
    </lineage>
</organism>
<evidence type="ECO:0000256" key="3">
    <source>
        <dbReference type="ARBA" id="ARBA00022980"/>
    </source>
</evidence>
<dbReference type="HOGENOM" id="CLU_094727_0_0_1"/>
<reference evidence="10" key="1">
    <citation type="submission" date="2011-08" db="EMBL/GenBank/DDBJ databases">
        <authorList>
            <person name="Rombauts S."/>
        </authorList>
    </citation>
    <scope>NUCLEOTIDE SEQUENCE</scope>
    <source>
        <strain evidence="10">London</strain>
    </source>
</reference>
<evidence type="ECO:0000256" key="4">
    <source>
        <dbReference type="ARBA" id="ARBA00023128"/>
    </source>
</evidence>
<sequence length="257" mass="30486">MPFLQGPGPIRRTLPYLKSGTLIFKDRVKIMEIHCNWYPRRHAVEHLVKYGNAHEGLNSFHFWNVPQIQYQNPDVQIIRFLDMTPNPFIRCWLDSGKNVLFDCYEKTRYEILLQLAKTLGKSKERLKMESDRAKDAQDYDNPAHFGFNKKQFCICEVPGQVPCPGTCELPKKYLGYYNQYKPEELEKWNQDLDAPYLTEKQKQTKFHWFPPHAKPVIENLPDIEKPFLREFGKTPGKDIAPPESYYEWKARQEKKMK</sequence>
<keyword evidence="3" id="KW-0689">Ribosomal protein</keyword>
<dbReference type="KEGG" id="tut:107359236"/>
<name>T1K0M9_TETUR</name>
<dbReference type="GO" id="GO:0003735">
    <property type="term" value="F:structural constituent of ribosome"/>
    <property type="evidence" value="ECO:0007669"/>
    <property type="project" value="InterPro"/>
</dbReference>
<reference evidence="9" key="2">
    <citation type="submission" date="2015-06" db="UniProtKB">
        <authorList>
            <consortium name="EnsemblMetazoa"/>
        </authorList>
    </citation>
    <scope>IDENTIFICATION</scope>
</reference>
<evidence type="ECO:0000313" key="10">
    <source>
        <dbReference type="Proteomes" id="UP000015104"/>
    </source>
</evidence>
<comment type="similarity">
    <text evidence="2">Belongs to the mitochondrion-specific ribosomal protein mS25 family.</text>
</comment>
<keyword evidence="10" id="KW-1185">Reference proteome</keyword>
<dbReference type="OMA" id="FCICEVP"/>
<dbReference type="Pfam" id="PF05047">
    <property type="entry name" value="L51_S25_CI-B8"/>
    <property type="match status" value="1"/>
</dbReference>
<keyword evidence="5" id="KW-0687">Ribonucleoprotein</keyword>
<dbReference type="GO" id="GO:0005840">
    <property type="term" value="C:ribosome"/>
    <property type="evidence" value="ECO:0007669"/>
    <property type="project" value="UniProtKB-KW"/>
</dbReference>
<dbReference type="InterPro" id="IPR040049">
    <property type="entry name" value="Ribosomal_mS25/mL61"/>
</dbReference>
<evidence type="ECO:0000256" key="1">
    <source>
        <dbReference type="ARBA" id="ARBA00004173"/>
    </source>
</evidence>
<gene>
    <name evidence="9" type="primary">107359236</name>
</gene>
<evidence type="ECO:0000256" key="6">
    <source>
        <dbReference type="ARBA" id="ARBA00035139"/>
    </source>
</evidence>
<dbReference type="GO" id="GO:1990904">
    <property type="term" value="C:ribonucleoprotein complex"/>
    <property type="evidence" value="ECO:0007669"/>
    <property type="project" value="UniProtKB-KW"/>
</dbReference>
<dbReference type="AlphaFoldDB" id="T1K0M9"/>
<evidence type="ECO:0000259" key="8">
    <source>
        <dbReference type="SMART" id="SM00916"/>
    </source>
</evidence>
<dbReference type="Proteomes" id="UP000015104">
    <property type="component" value="Unassembled WGS sequence"/>
</dbReference>
<dbReference type="InterPro" id="IPR007741">
    <property type="entry name" value="Ribosomal_mL43/mS25/NADH_DH"/>
</dbReference>